<dbReference type="Proteomes" id="UP001196413">
    <property type="component" value="Unassembled WGS sequence"/>
</dbReference>
<sequence>MLTATLQKCPNLKEVTTILKRRGQASGTPKKPCIEGSVRIIPQPVLIFRLAHMFSQRSSGSQKNSDLGSFSKFYSKMQFISNV</sequence>
<accession>A0AAD5WKI0</accession>
<gene>
    <name evidence="1" type="ORF">KIN20_036536</name>
</gene>
<proteinExistence type="predicted"/>
<name>A0AAD5WKI0_PARTN</name>
<protein>
    <submittedName>
        <fullName evidence="1">Uncharacterized protein</fullName>
    </submittedName>
</protein>
<keyword evidence="2" id="KW-1185">Reference proteome</keyword>
<evidence type="ECO:0000313" key="1">
    <source>
        <dbReference type="EMBL" id="KAJ1373969.1"/>
    </source>
</evidence>
<organism evidence="1 2">
    <name type="scientific">Parelaphostrongylus tenuis</name>
    <name type="common">Meningeal worm</name>
    <dbReference type="NCBI Taxonomy" id="148309"/>
    <lineage>
        <taxon>Eukaryota</taxon>
        <taxon>Metazoa</taxon>
        <taxon>Ecdysozoa</taxon>
        <taxon>Nematoda</taxon>
        <taxon>Chromadorea</taxon>
        <taxon>Rhabditida</taxon>
        <taxon>Rhabditina</taxon>
        <taxon>Rhabditomorpha</taxon>
        <taxon>Strongyloidea</taxon>
        <taxon>Metastrongylidae</taxon>
        <taxon>Parelaphostrongylus</taxon>
    </lineage>
</organism>
<evidence type="ECO:0000313" key="2">
    <source>
        <dbReference type="Proteomes" id="UP001196413"/>
    </source>
</evidence>
<dbReference type="EMBL" id="JAHQIW010007370">
    <property type="protein sequence ID" value="KAJ1373969.1"/>
    <property type="molecule type" value="Genomic_DNA"/>
</dbReference>
<reference evidence="1" key="1">
    <citation type="submission" date="2021-06" db="EMBL/GenBank/DDBJ databases">
        <title>Parelaphostrongylus tenuis whole genome reference sequence.</title>
        <authorList>
            <person name="Garwood T.J."/>
            <person name="Larsen P.A."/>
            <person name="Fountain-Jones N.M."/>
            <person name="Garbe J.R."/>
            <person name="Macchietto M.G."/>
            <person name="Kania S.A."/>
            <person name="Gerhold R.W."/>
            <person name="Richards J.E."/>
            <person name="Wolf T.M."/>
        </authorList>
    </citation>
    <scope>NUCLEOTIDE SEQUENCE</scope>
    <source>
        <strain evidence="1">MNPRO001-30</strain>
        <tissue evidence="1">Meninges</tissue>
    </source>
</reference>
<comment type="caution">
    <text evidence="1">The sequence shown here is derived from an EMBL/GenBank/DDBJ whole genome shotgun (WGS) entry which is preliminary data.</text>
</comment>
<dbReference type="AlphaFoldDB" id="A0AAD5WKI0"/>